<dbReference type="RefSeq" id="WP_036638539.1">
    <property type="nucleotide sequence ID" value="NZ_JBCMWP010000019.1"/>
</dbReference>
<dbReference type="AlphaFoldDB" id="A0A168ETS7"/>
<evidence type="ECO:0008006" key="5">
    <source>
        <dbReference type="Google" id="ProtNLM"/>
    </source>
</evidence>
<organism evidence="3 4">
    <name type="scientific">Paenibacillus glucanolyticus</name>
    <dbReference type="NCBI Taxonomy" id="59843"/>
    <lineage>
        <taxon>Bacteria</taxon>
        <taxon>Bacillati</taxon>
        <taxon>Bacillota</taxon>
        <taxon>Bacilli</taxon>
        <taxon>Bacillales</taxon>
        <taxon>Paenibacillaceae</taxon>
        <taxon>Paenibacillus</taxon>
    </lineage>
</organism>
<keyword evidence="2" id="KW-0472">Membrane</keyword>
<evidence type="ECO:0000313" key="4">
    <source>
        <dbReference type="Proteomes" id="UP000076796"/>
    </source>
</evidence>
<keyword evidence="4" id="KW-1185">Reference proteome</keyword>
<evidence type="ECO:0000313" key="3">
    <source>
        <dbReference type="EMBL" id="KZS44843.1"/>
    </source>
</evidence>
<feature type="transmembrane region" description="Helical" evidence="2">
    <location>
        <begin position="6"/>
        <end position="28"/>
    </location>
</feature>
<dbReference type="EMBL" id="LWMH01000001">
    <property type="protein sequence ID" value="KZS44843.1"/>
    <property type="molecule type" value="Genomic_DNA"/>
</dbReference>
<evidence type="ECO:0000256" key="1">
    <source>
        <dbReference type="SAM" id="MobiDB-lite"/>
    </source>
</evidence>
<accession>A0A168ETS7</accession>
<feature type="transmembrane region" description="Helical" evidence="2">
    <location>
        <begin position="180"/>
        <end position="198"/>
    </location>
</feature>
<feature type="transmembrane region" description="Helical" evidence="2">
    <location>
        <begin position="204"/>
        <end position="227"/>
    </location>
</feature>
<protein>
    <recommendedName>
        <fullName evidence="5">Prolipoprotein diacylglyceryl transferase</fullName>
    </recommendedName>
</protein>
<dbReference type="OrthoDB" id="1796359at2"/>
<feature type="transmembrane region" description="Helical" evidence="2">
    <location>
        <begin position="72"/>
        <end position="96"/>
    </location>
</feature>
<feature type="region of interest" description="Disordered" evidence="1">
    <location>
        <begin position="261"/>
        <end position="281"/>
    </location>
</feature>
<feature type="transmembrane region" description="Helical" evidence="2">
    <location>
        <begin position="149"/>
        <end position="168"/>
    </location>
</feature>
<keyword evidence="2" id="KW-1133">Transmembrane helix</keyword>
<name>A0A168ETS7_9BACL</name>
<feature type="transmembrane region" description="Helical" evidence="2">
    <location>
        <begin position="108"/>
        <end position="129"/>
    </location>
</feature>
<keyword evidence="2" id="KW-0812">Transmembrane</keyword>
<proteinExistence type="predicted"/>
<reference evidence="3" key="1">
    <citation type="journal article" date="2016" name="Genome Announc.">
        <title>Draft genomes of two strains of Paenibacillus glucanolyticus with capability to degrade lignocellulose.</title>
        <authorList>
            <person name="Mathews S.L."/>
            <person name="Pawlak J."/>
            <person name="Grunden A.M."/>
        </authorList>
    </citation>
    <scope>NUCLEOTIDE SEQUENCE [LARGE SCALE GENOMIC DNA]</scope>
    <source>
        <strain evidence="3">SLM1</strain>
    </source>
</reference>
<feature type="transmembrane region" description="Helical" evidence="2">
    <location>
        <begin position="40"/>
        <end position="57"/>
    </location>
</feature>
<comment type="caution">
    <text evidence="3">The sequence shown here is derived from an EMBL/GenBank/DDBJ whole genome shotgun (WGS) entry which is preliminary data.</text>
</comment>
<gene>
    <name evidence="3" type="ORF">AWU65_02310</name>
</gene>
<dbReference type="Proteomes" id="UP000076796">
    <property type="component" value="Unassembled WGS sequence"/>
</dbReference>
<sequence>MQFGPFVIRIDWLTIAVSGFAGFIAMQWLCKRYGNRDQPILDPVANALLWILIIWKFSPLVSTPSLLSNHPLLWLTMPGTMMGWWVGLIVGSIYLYRAWYRLEVSWWLIGDLFTFGGGVMYVTYSMLAWQYGSLTTLPWGISIHNPEFHYHPINVYRLIILLPMLVWIWKNAGLIGSGKWLTTALKFPVMGLMIVSLFDSKPKWLIPLSFEQMVYLILMLLGIGLSLRNARRDQTNLSSETIIEEGQNEVSGILQSHSRNLDIDPIRPKDSRKEKGSFLSD</sequence>
<evidence type="ECO:0000256" key="2">
    <source>
        <dbReference type="SAM" id="Phobius"/>
    </source>
</evidence>